<dbReference type="HAMAP" id="MF_00161">
    <property type="entry name" value="LspA"/>
    <property type="match status" value="1"/>
</dbReference>
<evidence type="ECO:0000256" key="10">
    <source>
        <dbReference type="RuleBase" id="RU000594"/>
    </source>
</evidence>
<comment type="caution">
    <text evidence="9">Lacks conserved residue(s) required for the propagation of feature annotation.</text>
</comment>
<evidence type="ECO:0000256" key="9">
    <source>
        <dbReference type="HAMAP-Rule" id="MF_00161"/>
    </source>
</evidence>
<comment type="caution">
    <text evidence="12">The sequence shown here is derived from an EMBL/GenBank/DDBJ whole genome shotgun (WGS) entry which is preliminary data.</text>
</comment>
<evidence type="ECO:0000256" key="7">
    <source>
        <dbReference type="ARBA" id="ARBA00022989"/>
    </source>
</evidence>
<evidence type="ECO:0000256" key="5">
    <source>
        <dbReference type="ARBA" id="ARBA00022750"/>
    </source>
</evidence>
<dbReference type="PANTHER" id="PTHR33695">
    <property type="entry name" value="LIPOPROTEIN SIGNAL PEPTIDASE"/>
    <property type="match status" value="1"/>
</dbReference>
<comment type="function">
    <text evidence="9 10">This protein specifically catalyzes the removal of signal peptides from prolipoproteins.</text>
</comment>
<dbReference type="NCBIfam" id="TIGR00077">
    <property type="entry name" value="lspA"/>
    <property type="match status" value="1"/>
</dbReference>
<dbReference type="Pfam" id="PF01252">
    <property type="entry name" value="Peptidase_A8"/>
    <property type="match status" value="1"/>
</dbReference>
<comment type="catalytic activity">
    <reaction evidence="9 10">
        <text>Release of signal peptides from bacterial membrane prolipoproteins. Hydrolyzes -Xaa-Yaa-Zaa-|-(S,diacylglyceryl)Cys-, in which Xaa is hydrophobic (preferably Leu), and Yaa (Ala or Ser) and Zaa (Gly or Ala) have small, neutral side chains.</text>
        <dbReference type="EC" id="3.4.23.36"/>
    </reaction>
</comment>
<keyword evidence="5 9" id="KW-0064">Aspartyl protease</keyword>
<evidence type="ECO:0000256" key="8">
    <source>
        <dbReference type="ARBA" id="ARBA00023136"/>
    </source>
</evidence>
<name>A0A9D2MM68_9FIRM</name>
<keyword evidence="2 9" id="KW-1003">Cell membrane</keyword>
<accession>A0A9D2MM68</accession>
<keyword evidence="7 9" id="KW-1133">Transmembrane helix</keyword>
<dbReference type="PROSITE" id="PS00855">
    <property type="entry name" value="SPASE_II"/>
    <property type="match status" value="1"/>
</dbReference>
<dbReference type="GO" id="GO:0006508">
    <property type="term" value="P:proteolysis"/>
    <property type="evidence" value="ECO:0007669"/>
    <property type="project" value="UniProtKB-KW"/>
</dbReference>
<dbReference type="GO" id="GO:0004190">
    <property type="term" value="F:aspartic-type endopeptidase activity"/>
    <property type="evidence" value="ECO:0007669"/>
    <property type="project" value="UniProtKB-UniRule"/>
</dbReference>
<comment type="pathway">
    <text evidence="9">Protein modification; lipoprotein biosynthesis (signal peptide cleavage).</text>
</comment>
<feature type="transmembrane region" description="Helical" evidence="9">
    <location>
        <begin position="121"/>
        <end position="145"/>
    </location>
</feature>
<organism evidence="12 13">
    <name type="scientific">Candidatus Flavonifractor intestinigallinarum</name>
    <dbReference type="NCBI Taxonomy" id="2838586"/>
    <lineage>
        <taxon>Bacteria</taxon>
        <taxon>Bacillati</taxon>
        <taxon>Bacillota</taxon>
        <taxon>Clostridia</taxon>
        <taxon>Eubacteriales</taxon>
        <taxon>Oscillospiraceae</taxon>
        <taxon>Flavonifractor</taxon>
    </lineage>
</organism>
<dbReference type="EMBL" id="DWXO01000047">
    <property type="protein sequence ID" value="HJB80266.1"/>
    <property type="molecule type" value="Genomic_DNA"/>
</dbReference>
<evidence type="ECO:0000256" key="3">
    <source>
        <dbReference type="ARBA" id="ARBA00022670"/>
    </source>
</evidence>
<evidence type="ECO:0000313" key="13">
    <source>
        <dbReference type="Proteomes" id="UP000823921"/>
    </source>
</evidence>
<dbReference type="Proteomes" id="UP000823921">
    <property type="component" value="Unassembled WGS sequence"/>
</dbReference>
<sequence>MLYAILAAALVGLDQLVKVLVRLNITEGGSVPFLPHILQLTYYKNTGAAFSIFEEHTWILTLISAAASVLIIVLMVRKTFNHPFGMVSLALVLAGAVGNLIDRLFLGYVTDMFQTLFMNFPIFNVADICIVCGGIAFCVYFLLFCKEEDKA</sequence>
<comment type="subcellular location">
    <subcellularLocation>
        <location evidence="9">Cell membrane</location>
        <topology evidence="9">Multi-pass membrane protein</topology>
    </subcellularLocation>
</comment>
<keyword evidence="8 9" id="KW-0472">Membrane</keyword>
<dbReference type="PANTHER" id="PTHR33695:SF1">
    <property type="entry name" value="LIPOPROTEIN SIGNAL PEPTIDASE"/>
    <property type="match status" value="1"/>
</dbReference>
<keyword evidence="4 9" id="KW-0812">Transmembrane</keyword>
<dbReference type="EC" id="3.4.23.36" evidence="9"/>
<keyword evidence="6 9" id="KW-0378">Hydrolase</keyword>
<feature type="transmembrane region" description="Helical" evidence="9">
    <location>
        <begin position="83"/>
        <end position="101"/>
    </location>
</feature>
<feature type="active site" evidence="9">
    <location>
        <position position="127"/>
    </location>
</feature>
<reference evidence="12" key="1">
    <citation type="journal article" date="2021" name="PeerJ">
        <title>Extensive microbial diversity within the chicken gut microbiome revealed by metagenomics and culture.</title>
        <authorList>
            <person name="Gilroy R."/>
            <person name="Ravi A."/>
            <person name="Getino M."/>
            <person name="Pursley I."/>
            <person name="Horton D.L."/>
            <person name="Alikhan N.F."/>
            <person name="Baker D."/>
            <person name="Gharbi K."/>
            <person name="Hall N."/>
            <person name="Watson M."/>
            <person name="Adriaenssens E.M."/>
            <person name="Foster-Nyarko E."/>
            <person name="Jarju S."/>
            <person name="Secka A."/>
            <person name="Antonio M."/>
            <person name="Oren A."/>
            <person name="Chaudhuri R.R."/>
            <person name="La Ragione R."/>
            <person name="Hildebrand F."/>
            <person name="Pallen M.J."/>
        </authorList>
    </citation>
    <scope>NUCLEOTIDE SEQUENCE</scope>
    <source>
        <strain evidence="12">CHK192-8294</strain>
    </source>
</reference>
<protein>
    <recommendedName>
        <fullName evidence="9">Lipoprotein signal peptidase</fullName>
        <ecNumber evidence="9">3.4.23.36</ecNumber>
    </recommendedName>
    <alternativeName>
        <fullName evidence="9">Prolipoprotein signal peptidase</fullName>
    </alternativeName>
    <alternativeName>
        <fullName evidence="9">Signal peptidase II</fullName>
        <shortName evidence="9">SPase II</shortName>
    </alternativeName>
</protein>
<feature type="transmembrane region" description="Helical" evidence="9">
    <location>
        <begin position="58"/>
        <end position="76"/>
    </location>
</feature>
<evidence type="ECO:0000256" key="4">
    <source>
        <dbReference type="ARBA" id="ARBA00022692"/>
    </source>
</evidence>
<feature type="active site" evidence="9">
    <location>
        <position position="111"/>
    </location>
</feature>
<evidence type="ECO:0000256" key="2">
    <source>
        <dbReference type="ARBA" id="ARBA00022475"/>
    </source>
</evidence>
<reference evidence="12" key="2">
    <citation type="submission" date="2021-04" db="EMBL/GenBank/DDBJ databases">
        <authorList>
            <person name="Gilroy R."/>
        </authorList>
    </citation>
    <scope>NUCLEOTIDE SEQUENCE</scope>
    <source>
        <strain evidence="12">CHK192-8294</strain>
    </source>
</reference>
<evidence type="ECO:0000256" key="1">
    <source>
        <dbReference type="ARBA" id="ARBA00006139"/>
    </source>
</evidence>
<evidence type="ECO:0000256" key="11">
    <source>
        <dbReference type="RuleBase" id="RU004181"/>
    </source>
</evidence>
<proteinExistence type="inferred from homology"/>
<comment type="similarity">
    <text evidence="1 9 11">Belongs to the peptidase A8 family.</text>
</comment>
<evidence type="ECO:0000313" key="12">
    <source>
        <dbReference type="EMBL" id="HJB80266.1"/>
    </source>
</evidence>
<dbReference type="GO" id="GO:0005886">
    <property type="term" value="C:plasma membrane"/>
    <property type="evidence" value="ECO:0007669"/>
    <property type="project" value="UniProtKB-SubCell"/>
</dbReference>
<dbReference type="AlphaFoldDB" id="A0A9D2MM68"/>
<dbReference type="PRINTS" id="PR00781">
    <property type="entry name" value="LIPOSIGPTASE"/>
</dbReference>
<keyword evidence="3 9" id="KW-0645">Protease</keyword>
<dbReference type="InterPro" id="IPR001872">
    <property type="entry name" value="Peptidase_A8"/>
</dbReference>
<evidence type="ECO:0000256" key="6">
    <source>
        <dbReference type="ARBA" id="ARBA00022801"/>
    </source>
</evidence>
<gene>
    <name evidence="9 12" type="primary">lspA</name>
    <name evidence="12" type="ORF">H9712_04725</name>
</gene>